<evidence type="ECO:0008006" key="3">
    <source>
        <dbReference type="Google" id="ProtNLM"/>
    </source>
</evidence>
<dbReference type="InterPro" id="IPR012674">
    <property type="entry name" value="Calycin"/>
</dbReference>
<sequence>MGATTRFQADRFGGDWQVVARFGAVPDGPLRFDPERSTLTEAASGRVFAVNERNGVAVMWVDDGFRTAALGSVDGRIGFILNRTAPVAPDRIAAARDVMAFYGWNVSRLEASD</sequence>
<dbReference type="SUPFAM" id="SSF50814">
    <property type="entry name" value="Lipocalins"/>
    <property type="match status" value="1"/>
</dbReference>
<comment type="caution">
    <text evidence="1">The sequence shown here is derived from an EMBL/GenBank/DDBJ whole genome shotgun (WGS) entry which is preliminary data.</text>
</comment>
<dbReference type="EMBL" id="JASNJE010000013">
    <property type="protein sequence ID" value="MDK3073875.1"/>
    <property type="molecule type" value="Genomic_DNA"/>
</dbReference>
<evidence type="ECO:0000313" key="1">
    <source>
        <dbReference type="EMBL" id="MDK3073875.1"/>
    </source>
</evidence>
<organism evidence="1 2">
    <name type="scientific">Sedimentitalea xiamensis</name>
    <dbReference type="NCBI Taxonomy" id="3050037"/>
    <lineage>
        <taxon>Bacteria</taxon>
        <taxon>Pseudomonadati</taxon>
        <taxon>Pseudomonadota</taxon>
        <taxon>Alphaproteobacteria</taxon>
        <taxon>Rhodobacterales</taxon>
        <taxon>Paracoccaceae</taxon>
        <taxon>Sedimentitalea</taxon>
    </lineage>
</organism>
<proteinExistence type="predicted"/>
<reference evidence="1 2" key="1">
    <citation type="submission" date="2023-05" db="EMBL/GenBank/DDBJ databases">
        <title>Sedimentitalea sp. nov. JM2-8.</title>
        <authorList>
            <person name="Huang J."/>
        </authorList>
    </citation>
    <scope>NUCLEOTIDE SEQUENCE [LARGE SCALE GENOMIC DNA]</scope>
    <source>
        <strain evidence="1 2">JM2-8</strain>
    </source>
</reference>
<name>A0ABT7FFQ4_9RHOB</name>
<dbReference type="RefSeq" id="WP_284485810.1">
    <property type="nucleotide sequence ID" value="NZ_JASNJE010000013.1"/>
</dbReference>
<protein>
    <recommendedName>
        <fullName evidence="3">Lipocalin-like domain-containing protein</fullName>
    </recommendedName>
</protein>
<evidence type="ECO:0000313" key="2">
    <source>
        <dbReference type="Proteomes" id="UP001227126"/>
    </source>
</evidence>
<gene>
    <name evidence="1" type="ORF">QO034_12200</name>
</gene>
<accession>A0ABT7FFQ4</accession>
<dbReference type="Proteomes" id="UP001227126">
    <property type="component" value="Unassembled WGS sequence"/>
</dbReference>
<keyword evidence="2" id="KW-1185">Reference proteome</keyword>